<accession>A0ABD5CSM9</accession>
<dbReference type="RefSeq" id="WP_310035613.1">
    <property type="nucleotide sequence ID" value="NZ_JAVIZN010000003.1"/>
</dbReference>
<dbReference type="AlphaFoldDB" id="A0ABD5CSM9"/>
<name>A0ABD5CSM9_9BURK</name>
<reference evidence="1 2" key="1">
    <citation type="submission" date="2023-08" db="EMBL/GenBank/DDBJ databases">
        <title>Genome sequencing of plant associated microbes to promote plant fitness in Sorghum bicolor and Oryza sativa.</title>
        <authorList>
            <person name="Coleman-Derr D."/>
        </authorList>
    </citation>
    <scope>NUCLEOTIDE SEQUENCE [LARGE SCALE GENOMIC DNA]</scope>
    <source>
        <strain evidence="1 2">SLBN-33</strain>
    </source>
</reference>
<dbReference type="EMBL" id="JAVIZN010000003">
    <property type="protein sequence ID" value="MDR6208149.1"/>
    <property type="molecule type" value="Genomic_DNA"/>
</dbReference>
<sequence>MRFIPTVYSDTMGSLPRSDPRAKADFVAQHVRHGWTESDATFRYELWAAGRIEANPELDGPKTLTDEWIVQRFIRLARPGEDEDLYEPWPGYSDGMTKAVALKALDECQRRWPDYEFRAHRVRIHEKIAADAIARARRPSDER</sequence>
<comment type="caution">
    <text evidence="1">The sequence shown here is derived from an EMBL/GenBank/DDBJ whole genome shotgun (WGS) entry which is preliminary data.</text>
</comment>
<evidence type="ECO:0000313" key="2">
    <source>
        <dbReference type="Proteomes" id="UP001245184"/>
    </source>
</evidence>
<dbReference type="Proteomes" id="UP001245184">
    <property type="component" value="Unassembled WGS sequence"/>
</dbReference>
<gene>
    <name evidence="1" type="ORF">QF025_006950</name>
</gene>
<proteinExistence type="predicted"/>
<protein>
    <submittedName>
        <fullName evidence="1">Uncharacterized protein</fullName>
    </submittedName>
</protein>
<evidence type="ECO:0000313" key="1">
    <source>
        <dbReference type="EMBL" id="MDR6208149.1"/>
    </source>
</evidence>
<organism evidence="1 2">
    <name type="scientific">Paraburkholderia graminis</name>
    <dbReference type="NCBI Taxonomy" id="60548"/>
    <lineage>
        <taxon>Bacteria</taxon>
        <taxon>Pseudomonadati</taxon>
        <taxon>Pseudomonadota</taxon>
        <taxon>Betaproteobacteria</taxon>
        <taxon>Burkholderiales</taxon>
        <taxon>Burkholderiaceae</taxon>
        <taxon>Paraburkholderia</taxon>
    </lineage>
</organism>